<feature type="region of interest" description="Disordered" evidence="1">
    <location>
        <begin position="1"/>
        <end position="25"/>
    </location>
</feature>
<protein>
    <recommendedName>
        <fullName evidence="4">Mycofactocin binding protein MftB</fullName>
    </recommendedName>
</protein>
<keyword evidence="3" id="KW-1185">Reference proteome</keyword>
<evidence type="ECO:0008006" key="4">
    <source>
        <dbReference type="Google" id="ProtNLM"/>
    </source>
</evidence>
<gene>
    <name evidence="2" type="ordered locus">FraEuI1c_0998</name>
</gene>
<dbReference type="eggNOG" id="COG0535">
    <property type="taxonomic scope" value="Bacteria"/>
</dbReference>
<dbReference type="InterPro" id="IPR023850">
    <property type="entry name" value="MftB"/>
</dbReference>
<sequence length="118" mass="12243">MTPGLTPVGAPEGAPTASSHPTPAHAVAKASGVTFDPALPYRLHPKVALRPERFGALAYSYATRRLSLLKDLDLVTVVRALGDAPSAGDALAAVPAAKRPAVERALARLVETGFVQPR</sequence>
<evidence type="ECO:0000313" key="2">
    <source>
        <dbReference type="EMBL" id="ADP79071.1"/>
    </source>
</evidence>
<dbReference type="HOGENOM" id="CLU_159310_1_0_11"/>
<evidence type="ECO:0000256" key="1">
    <source>
        <dbReference type="SAM" id="MobiDB-lite"/>
    </source>
</evidence>
<dbReference type="Pfam" id="PF26520">
    <property type="entry name" value="MftB_chaperone"/>
    <property type="match status" value="1"/>
</dbReference>
<accession>E3IYT3</accession>
<dbReference type="KEGG" id="fri:FraEuI1c_0998"/>
<dbReference type="AlphaFoldDB" id="E3IYT3"/>
<organism evidence="2 3">
    <name type="scientific">Pseudofrankia inefficax (strain DSM 45817 / CECT 9037 / DDB 130130 / EuI1c)</name>
    <name type="common">Frankia inefficax</name>
    <dbReference type="NCBI Taxonomy" id="298654"/>
    <lineage>
        <taxon>Bacteria</taxon>
        <taxon>Bacillati</taxon>
        <taxon>Actinomycetota</taxon>
        <taxon>Actinomycetes</taxon>
        <taxon>Frankiales</taxon>
        <taxon>Frankiaceae</taxon>
        <taxon>Pseudofrankia</taxon>
    </lineage>
</organism>
<dbReference type="STRING" id="298654.FraEuI1c_0998"/>
<reference evidence="2 3" key="1">
    <citation type="submission" date="2010-10" db="EMBL/GenBank/DDBJ databases">
        <title>Complete sequence of Frankia sp. EuI1c.</title>
        <authorList>
            <consortium name="US DOE Joint Genome Institute"/>
            <person name="Lucas S."/>
            <person name="Copeland A."/>
            <person name="Lapidus A."/>
            <person name="Cheng J.-F."/>
            <person name="Bruce D."/>
            <person name="Goodwin L."/>
            <person name="Pitluck S."/>
            <person name="Chertkov O."/>
            <person name="Detter J.C."/>
            <person name="Han C."/>
            <person name="Tapia R."/>
            <person name="Land M."/>
            <person name="Hauser L."/>
            <person name="Jeffries C."/>
            <person name="Kyrpides N."/>
            <person name="Ivanova N."/>
            <person name="Mikhailova N."/>
            <person name="Beauchemin N."/>
            <person name="Sen A."/>
            <person name="Sur S.A."/>
            <person name="Gtari M."/>
            <person name="Wall L."/>
            <person name="Tisa L."/>
            <person name="Woyke T."/>
        </authorList>
    </citation>
    <scope>NUCLEOTIDE SEQUENCE [LARGE SCALE GENOMIC DNA]</scope>
    <source>
        <strain evidence="3">DSM 45817 / CECT 9037 / EuI1c</strain>
    </source>
</reference>
<dbReference type="InParanoid" id="E3IYT3"/>
<proteinExistence type="predicted"/>
<dbReference type="NCBIfam" id="TIGR03967">
    <property type="entry name" value="mycofact_MftB"/>
    <property type="match status" value="1"/>
</dbReference>
<dbReference type="OrthoDB" id="3784885at2"/>
<evidence type="ECO:0000313" key="3">
    <source>
        <dbReference type="Proteomes" id="UP000002484"/>
    </source>
</evidence>
<dbReference type="Proteomes" id="UP000002484">
    <property type="component" value="Chromosome"/>
</dbReference>
<dbReference type="EMBL" id="CP002299">
    <property type="protein sequence ID" value="ADP79071.1"/>
    <property type="molecule type" value="Genomic_DNA"/>
</dbReference>
<name>E3IYT3_PSEI1</name>